<dbReference type="SUPFAM" id="SSF46565">
    <property type="entry name" value="Chaperone J-domain"/>
    <property type="match status" value="1"/>
</dbReference>
<reference evidence="4 5" key="1">
    <citation type="submission" date="2020-05" db="EMBL/GenBank/DDBJ databases">
        <title>Identification and distribution of gene clusters putatively required for synthesis of sphingolipid metabolism inhibitors in phylogenetically diverse species of the filamentous fungus Fusarium.</title>
        <authorList>
            <person name="Kim H.-S."/>
            <person name="Busman M."/>
            <person name="Brown D.W."/>
            <person name="Divon H."/>
            <person name="Uhlig S."/>
            <person name="Proctor R.H."/>
        </authorList>
    </citation>
    <scope>NUCLEOTIDE SEQUENCE [LARGE SCALE GENOMIC DNA]</scope>
    <source>
        <strain evidence="4 5">NRRL 25196</strain>
    </source>
</reference>
<dbReference type="PANTHER" id="PTHR44145">
    <property type="entry name" value="DNAJ HOMOLOG SUBFAMILY A MEMBER 3, MITOCHONDRIAL"/>
    <property type="match status" value="1"/>
</dbReference>
<proteinExistence type="predicted"/>
<comment type="caution">
    <text evidence="4">The sequence shown here is derived from an EMBL/GenBank/DDBJ whole genome shotgun (WGS) entry which is preliminary data.</text>
</comment>
<dbReference type="PRINTS" id="PR00625">
    <property type="entry name" value="JDOMAIN"/>
</dbReference>
<dbReference type="InterPro" id="IPR051938">
    <property type="entry name" value="Apopto_cytoskel_mod"/>
</dbReference>
<evidence type="ECO:0000313" key="4">
    <source>
        <dbReference type="EMBL" id="KAF5567034.1"/>
    </source>
</evidence>
<protein>
    <submittedName>
        <fullName evidence="4">Molecular chaperone</fullName>
    </submittedName>
</protein>
<gene>
    <name evidence="4" type="ORF">FNAPI_849</name>
</gene>
<dbReference type="CDD" id="cd06257">
    <property type="entry name" value="DnaJ"/>
    <property type="match status" value="1"/>
</dbReference>
<keyword evidence="5" id="KW-1185">Reference proteome</keyword>
<dbReference type="PROSITE" id="PS50076">
    <property type="entry name" value="DNAJ_2"/>
    <property type="match status" value="1"/>
</dbReference>
<dbReference type="InterPro" id="IPR001623">
    <property type="entry name" value="DnaJ_domain"/>
</dbReference>
<feature type="coiled-coil region" evidence="2">
    <location>
        <begin position="126"/>
        <end position="160"/>
    </location>
</feature>
<organism evidence="4 5">
    <name type="scientific">Fusarium napiforme</name>
    <dbReference type="NCBI Taxonomy" id="42672"/>
    <lineage>
        <taxon>Eukaryota</taxon>
        <taxon>Fungi</taxon>
        <taxon>Dikarya</taxon>
        <taxon>Ascomycota</taxon>
        <taxon>Pezizomycotina</taxon>
        <taxon>Sordariomycetes</taxon>
        <taxon>Hypocreomycetidae</taxon>
        <taxon>Hypocreales</taxon>
        <taxon>Nectriaceae</taxon>
        <taxon>Fusarium</taxon>
        <taxon>Fusarium fujikuroi species complex</taxon>
    </lineage>
</organism>
<dbReference type="InterPro" id="IPR036869">
    <property type="entry name" value="J_dom_sf"/>
</dbReference>
<dbReference type="PANTHER" id="PTHR44145:SF3">
    <property type="entry name" value="DNAJ HOMOLOG SUBFAMILY A MEMBER 3, MITOCHONDRIAL"/>
    <property type="match status" value="1"/>
</dbReference>
<evidence type="ECO:0000259" key="3">
    <source>
        <dbReference type="PROSITE" id="PS50076"/>
    </source>
</evidence>
<accession>A0A8H5K587</accession>
<dbReference type="AlphaFoldDB" id="A0A8H5K587"/>
<name>A0A8H5K587_9HYPO</name>
<dbReference type="EMBL" id="JAAOAO010000029">
    <property type="protein sequence ID" value="KAF5567034.1"/>
    <property type="molecule type" value="Genomic_DNA"/>
</dbReference>
<sequence>MDFVDYYSILRVPHTANQGEIKTAYRQLAKTIHPDKNHEDNQATLNFQNLRRVDRRQVEQFIRQFESCVSKAEEQVIIQKRRIEQEQEAVRVLEDEIFTAGFEMIEVYECGAGPSNLERTKEYPRIQAQKRIKAELEADLKEEEEKLASLERQVLGFSSRLSYWQKEWDTFYAESYS</sequence>
<keyword evidence="2" id="KW-0175">Coiled coil</keyword>
<keyword evidence="1" id="KW-0143">Chaperone</keyword>
<feature type="domain" description="J" evidence="3">
    <location>
        <begin position="5"/>
        <end position="89"/>
    </location>
</feature>
<evidence type="ECO:0000256" key="1">
    <source>
        <dbReference type="ARBA" id="ARBA00023186"/>
    </source>
</evidence>
<dbReference type="Gene3D" id="1.10.287.110">
    <property type="entry name" value="DnaJ domain"/>
    <property type="match status" value="1"/>
</dbReference>
<evidence type="ECO:0000256" key="2">
    <source>
        <dbReference type="SAM" id="Coils"/>
    </source>
</evidence>
<dbReference type="SMART" id="SM00271">
    <property type="entry name" value="DnaJ"/>
    <property type="match status" value="1"/>
</dbReference>
<evidence type="ECO:0000313" key="5">
    <source>
        <dbReference type="Proteomes" id="UP000574317"/>
    </source>
</evidence>
<feature type="coiled-coil region" evidence="2">
    <location>
        <begin position="69"/>
        <end position="96"/>
    </location>
</feature>
<dbReference type="Proteomes" id="UP000574317">
    <property type="component" value="Unassembled WGS sequence"/>
</dbReference>
<dbReference type="Pfam" id="PF00226">
    <property type="entry name" value="DnaJ"/>
    <property type="match status" value="1"/>
</dbReference>